<dbReference type="RefSeq" id="WP_302039513.1">
    <property type="nucleotide sequence ID" value="NZ_JAUKPO010000013.1"/>
</dbReference>
<dbReference type="EMBL" id="JAUKPO010000013">
    <property type="protein sequence ID" value="MDO1448713.1"/>
    <property type="molecule type" value="Genomic_DNA"/>
</dbReference>
<comment type="caution">
    <text evidence="1">The sequence shown here is derived from an EMBL/GenBank/DDBJ whole genome shotgun (WGS) entry which is preliminary data.</text>
</comment>
<reference evidence="1" key="1">
    <citation type="submission" date="2023-07" db="EMBL/GenBank/DDBJ databases">
        <title>The genome sequence of Rhodocytophaga aerolata KACC 12507.</title>
        <authorList>
            <person name="Zhang X."/>
        </authorList>
    </citation>
    <scope>NUCLEOTIDE SEQUENCE</scope>
    <source>
        <strain evidence="1">KACC 12507</strain>
    </source>
</reference>
<sequence>MRKITDLDRVKIYEHDDSVLEGMINECNQMIDRFESLEDQESAEGKDLKVNILNYKNKIAKIRNGY</sequence>
<evidence type="ECO:0000313" key="1">
    <source>
        <dbReference type="EMBL" id="MDO1448713.1"/>
    </source>
</evidence>
<organism evidence="1 2">
    <name type="scientific">Rhodocytophaga aerolata</name>
    <dbReference type="NCBI Taxonomy" id="455078"/>
    <lineage>
        <taxon>Bacteria</taxon>
        <taxon>Pseudomonadati</taxon>
        <taxon>Bacteroidota</taxon>
        <taxon>Cytophagia</taxon>
        <taxon>Cytophagales</taxon>
        <taxon>Rhodocytophagaceae</taxon>
        <taxon>Rhodocytophaga</taxon>
    </lineage>
</organism>
<evidence type="ECO:0000313" key="2">
    <source>
        <dbReference type="Proteomes" id="UP001168528"/>
    </source>
</evidence>
<keyword evidence="2" id="KW-1185">Reference proteome</keyword>
<name>A0ABT8R9E1_9BACT</name>
<protein>
    <submittedName>
        <fullName evidence="1">Uncharacterized protein</fullName>
    </submittedName>
</protein>
<dbReference type="Proteomes" id="UP001168528">
    <property type="component" value="Unassembled WGS sequence"/>
</dbReference>
<gene>
    <name evidence="1" type="ORF">Q0590_20720</name>
</gene>
<proteinExistence type="predicted"/>
<accession>A0ABT8R9E1</accession>